<comment type="caution">
    <text evidence="5">The sequence shown here is derived from an EMBL/GenBank/DDBJ whole genome shotgun (WGS) entry which is preliminary data.</text>
</comment>
<dbReference type="InterPro" id="IPR050773">
    <property type="entry name" value="CbxX/CfxQ_RuBisCO_ESX"/>
</dbReference>
<dbReference type="Gene3D" id="1.10.8.60">
    <property type="match status" value="1"/>
</dbReference>
<dbReference type="EMBL" id="BMQG01000014">
    <property type="protein sequence ID" value="GGM53964.1"/>
    <property type="molecule type" value="Genomic_DNA"/>
</dbReference>
<sequence length="539" mass="58464">MRLPDLNRLEQAAAHLALVAHPPRLNLRDLPALLDPPLLREAQAHPNRFRLMARRSGLQIIPEAPEGRVTAPLNRWAGLDETCVLFWALHQLLREAAVPGGPGLLRLLLWEAGATSRQPTHALTVLHYVLLSEGHAAADLTALEGYRLLRFSGTHLPDPLAQVVGHLAARLCTLSGQPLDLGLTLLARLGQTLAQVLTVRLPAFTPTLFPAPGVWRGDRLTDPAAALEASGTPLPAPLTWTWLQTQLNGPAEPVQPPAPPQDALGELASLPGLSGPAETLRALIRAAAVQRRRESLGMRPLPLTLHAAFVGHPGTGKTTAARLYARALHEGGLLGSDQLVEVERADLIGGYLGQSALKVQGCLDRAMDGTLLIDEAYSLTSVDGPDHYAQEAIDTLVRGMEERRSRLAVLLTGYPEEMERLFQANPGLRSRVTRVITFPEHDPATLMAILLRLARDHDYRLTPAAQRALLTHIQRLHAQGGLRQGNARLIRTLLEQMITGQAGRLHRSGAWLRGPTQLLNLLEEDDLPGPVMSAPSLLA</sequence>
<dbReference type="Gene3D" id="3.40.50.300">
    <property type="entry name" value="P-loop containing nucleotide triphosphate hydrolases"/>
    <property type="match status" value="1"/>
</dbReference>
<dbReference type="Pfam" id="PF00004">
    <property type="entry name" value="AAA"/>
    <property type="match status" value="1"/>
</dbReference>
<comment type="similarity">
    <text evidence="1">Belongs to the CbxX/CfxQ family.</text>
</comment>
<dbReference type="Proteomes" id="UP000600547">
    <property type="component" value="Unassembled WGS sequence"/>
</dbReference>
<keyword evidence="6" id="KW-1185">Reference proteome</keyword>
<proteinExistence type="inferred from homology"/>
<evidence type="ECO:0000256" key="1">
    <source>
        <dbReference type="ARBA" id="ARBA00010378"/>
    </source>
</evidence>
<feature type="domain" description="AAA+ ATPase" evidence="4">
    <location>
        <begin position="303"/>
        <end position="440"/>
    </location>
</feature>
<keyword evidence="3" id="KW-0067">ATP-binding</keyword>
<organism evidence="5 6">
    <name type="scientific">Deinococcus arenae</name>
    <dbReference type="NCBI Taxonomy" id="1452751"/>
    <lineage>
        <taxon>Bacteria</taxon>
        <taxon>Thermotogati</taxon>
        <taxon>Deinococcota</taxon>
        <taxon>Deinococci</taxon>
        <taxon>Deinococcales</taxon>
        <taxon>Deinococcaceae</taxon>
        <taxon>Deinococcus</taxon>
    </lineage>
</organism>
<dbReference type="GO" id="GO:0016887">
    <property type="term" value="F:ATP hydrolysis activity"/>
    <property type="evidence" value="ECO:0007669"/>
    <property type="project" value="InterPro"/>
</dbReference>
<dbReference type="InterPro" id="IPR000641">
    <property type="entry name" value="CbxX/CfxQ"/>
</dbReference>
<dbReference type="PRINTS" id="PR00819">
    <property type="entry name" value="CBXCFQXSUPER"/>
</dbReference>
<reference evidence="6" key="1">
    <citation type="journal article" date="2019" name="Int. J. Syst. Evol. Microbiol.">
        <title>The Global Catalogue of Microorganisms (GCM) 10K type strain sequencing project: providing services to taxonomists for standard genome sequencing and annotation.</title>
        <authorList>
            <consortium name="The Broad Institute Genomics Platform"/>
            <consortium name="The Broad Institute Genome Sequencing Center for Infectious Disease"/>
            <person name="Wu L."/>
            <person name="Ma J."/>
        </authorList>
    </citation>
    <scope>NUCLEOTIDE SEQUENCE [LARGE SCALE GENOMIC DNA]</scope>
    <source>
        <strain evidence="6">JCM 31047</strain>
    </source>
</reference>
<gene>
    <name evidence="5" type="ORF">GCM10008956_32340</name>
</gene>
<dbReference type="GO" id="GO:0005524">
    <property type="term" value="F:ATP binding"/>
    <property type="evidence" value="ECO:0007669"/>
    <property type="project" value="UniProtKB-KW"/>
</dbReference>
<dbReference type="InterPro" id="IPR003959">
    <property type="entry name" value="ATPase_AAA_core"/>
</dbReference>
<dbReference type="InterPro" id="IPR003593">
    <property type="entry name" value="AAA+_ATPase"/>
</dbReference>
<dbReference type="InterPro" id="IPR027417">
    <property type="entry name" value="P-loop_NTPase"/>
</dbReference>
<evidence type="ECO:0000259" key="4">
    <source>
        <dbReference type="SMART" id="SM00382"/>
    </source>
</evidence>
<evidence type="ECO:0000313" key="5">
    <source>
        <dbReference type="EMBL" id="GGM53964.1"/>
    </source>
</evidence>
<name>A0A8H9L884_9DEIO</name>
<dbReference type="Pfam" id="PF17866">
    <property type="entry name" value="AAA_lid_6"/>
    <property type="match status" value="1"/>
</dbReference>
<dbReference type="SUPFAM" id="SSF52540">
    <property type="entry name" value="P-loop containing nucleoside triphosphate hydrolases"/>
    <property type="match status" value="1"/>
</dbReference>
<accession>A0A8H9L884</accession>
<dbReference type="SMART" id="SM00382">
    <property type="entry name" value="AAA"/>
    <property type="match status" value="1"/>
</dbReference>
<dbReference type="RefSeq" id="WP_189062685.1">
    <property type="nucleotide sequence ID" value="NZ_BMQG01000014.1"/>
</dbReference>
<keyword evidence="2" id="KW-0547">Nucleotide-binding</keyword>
<dbReference type="AlphaFoldDB" id="A0A8H9L884"/>
<evidence type="ECO:0000256" key="2">
    <source>
        <dbReference type="ARBA" id="ARBA00022741"/>
    </source>
</evidence>
<evidence type="ECO:0000313" key="6">
    <source>
        <dbReference type="Proteomes" id="UP000600547"/>
    </source>
</evidence>
<evidence type="ECO:0000256" key="3">
    <source>
        <dbReference type="ARBA" id="ARBA00022840"/>
    </source>
</evidence>
<protein>
    <recommendedName>
        <fullName evidence="4">AAA+ ATPase domain-containing protein</fullName>
    </recommendedName>
</protein>
<dbReference type="InterPro" id="IPR041627">
    <property type="entry name" value="AAA_lid_6"/>
</dbReference>
<dbReference type="PANTHER" id="PTHR43392">
    <property type="entry name" value="AAA-TYPE ATPASE FAMILY PROTEIN / ANKYRIN REPEAT FAMILY PROTEIN"/>
    <property type="match status" value="1"/>
</dbReference>
<dbReference type="CDD" id="cd00009">
    <property type="entry name" value="AAA"/>
    <property type="match status" value="1"/>
</dbReference>
<dbReference type="PANTHER" id="PTHR43392:SF2">
    <property type="entry name" value="AAA-TYPE ATPASE FAMILY PROTEIN _ ANKYRIN REPEAT FAMILY PROTEIN"/>
    <property type="match status" value="1"/>
</dbReference>
<dbReference type="FunFam" id="3.40.50.300:FF:000216">
    <property type="entry name" value="Type VII secretion ATPase EccA"/>
    <property type="match status" value="1"/>
</dbReference>